<gene>
    <name evidence="2" type="ORF">FGK63_02075</name>
</gene>
<dbReference type="InterPro" id="IPR000073">
    <property type="entry name" value="AB_hydrolase_1"/>
</dbReference>
<dbReference type="PANTHER" id="PTHR43433:SF5">
    <property type="entry name" value="AB HYDROLASE-1 DOMAIN-CONTAINING PROTEIN"/>
    <property type="match status" value="1"/>
</dbReference>
<comment type="caution">
    <text evidence="2">The sequence shown here is derived from an EMBL/GenBank/DDBJ whole genome shotgun (WGS) entry which is preliminary data.</text>
</comment>
<evidence type="ECO:0000259" key="1">
    <source>
        <dbReference type="Pfam" id="PF00561"/>
    </source>
</evidence>
<dbReference type="InterPro" id="IPR029058">
    <property type="entry name" value="AB_hydrolase_fold"/>
</dbReference>
<protein>
    <submittedName>
        <fullName evidence="2">Alpha/beta fold hydrolase</fullName>
    </submittedName>
</protein>
<keyword evidence="3" id="KW-1185">Reference proteome</keyword>
<organism evidence="2 3">
    <name type="scientific">Ruegeria sediminis</name>
    <dbReference type="NCBI Taxonomy" id="2583820"/>
    <lineage>
        <taxon>Bacteria</taxon>
        <taxon>Pseudomonadati</taxon>
        <taxon>Pseudomonadota</taxon>
        <taxon>Alphaproteobacteria</taxon>
        <taxon>Rhodobacterales</taxon>
        <taxon>Roseobacteraceae</taxon>
        <taxon>Ruegeria</taxon>
    </lineage>
</organism>
<dbReference type="Gene3D" id="3.40.50.1820">
    <property type="entry name" value="alpha/beta hydrolase"/>
    <property type="match status" value="1"/>
</dbReference>
<dbReference type="GO" id="GO:0016787">
    <property type="term" value="F:hydrolase activity"/>
    <property type="evidence" value="ECO:0007669"/>
    <property type="project" value="UniProtKB-KW"/>
</dbReference>
<dbReference type="Pfam" id="PF00561">
    <property type="entry name" value="Abhydrolase_1"/>
    <property type="match status" value="1"/>
</dbReference>
<dbReference type="SUPFAM" id="SSF53474">
    <property type="entry name" value="alpha/beta-Hydrolases"/>
    <property type="match status" value="1"/>
</dbReference>
<dbReference type="PANTHER" id="PTHR43433">
    <property type="entry name" value="HYDROLASE, ALPHA/BETA FOLD FAMILY PROTEIN"/>
    <property type="match status" value="1"/>
</dbReference>
<accession>A0ABY2X3C3</accession>
<dbReference type="InterPro" id="IPR050471">
    <property type="entry name" value="AB_hydrolase"/>
</dbReference>
<evidence type="ECO:0000313" key="2">
    <source>
        <dbReference type="EMBL" id="TMV09881.1"/>
    </source>
</evidence>
<dbReference type="Proteomes" id="UP001193035">
    <property type="component" value="Unassembled WGS sequence"/>
</dbReference>
<reference evidence="2 3" key="1">
    <citation type="submission" date="2019-05" db="EMBL/GenBank/DDBJ databases">
        <title>Ruegeria sp. nov., isolated from tidal flat.</title>
        <authorList>
            <person name="Kim W."/>
        </authorList>
    </citation>
    <scope>NUCLEOTIDE SEQUENCE [LARGE SCALE GENOMIC DNA]</scope>
    <source>
        <strain evidence="2 3">CAU 1488</strain>
    </source>
</reference>
<proteinExistence type="predicted"/>
<dbReference type="EMBL" id="VCPD01000001">
    <property type="protein sequence ID" value="TMV09881.1"/>
    <property type="molecule type" value="Genomic_DNA"/>
</dbReference>
<keyword evidence="2" id="KW-0378">Hydrolase</keyword>
<dbReference type="RefSeq" id="WP_138839940.1">
    <property type="nucleotide sequence ID" value="NZ_VCPD01000001.1"/>
</dbReference>
<sequence length="299" mass="31926">MQIAANGTRLEVEAHGPDDGAPLILIRGQGTQLAHWPDALVEGFAKAAFRTILFDNRDVGLSQRCPAEGIPSSADAILDLIRAGGELPNPYGIEDMAADVIGLMDALGISRAHVFGISMGGAILQQICIDHPDRLLSATIVMSACRPFSQRTPGGAAALAVLAESLLVRPRSLEEYVEGQVEEHARWGSPGYPMPKAEIRAMAERAYARGVDDEGMNRQVLAVVNATDRRPALRGVALPCLIIHGTDDTLIPVALGEEIAAHIPGSEYRAINGMGHIITPALSPEIVGMVRDFVRRRSP</sequence>
<feature type="domain" description="AB hydrolase-1" evidence="1">
    <location>
        <begin position="22"/>
        <end position="278"/>
    </location>
</feature>
<evidence type="ECO:0000313" key="3">
    <source>
        <dbReference type="Proteomes" id="UP001193035"/>
    </source>
</evidence>
<name>A0ABY2X3C3_9RHOB</name>